<evidence type="ECO:0000256" key="5">
    <source>
        <dbReference type="SAM" id="SignalP"/>
    </source>
</evidence>
<protein>
    <recommendedName>
        <fullName evidence="2">Curli production assembly/transport component CsgE</fullName>
    </recommendedName>
</protein>
<dbReference type="InterPro" id="IPR018900">
    <property type="entry name" value="Curli_CsgE"/>
</dbReference>
<name>A0ABP9RGX7_9GAMM</name>
<comment type="function">
    <text evidence="1">May be involved in the biogenesis of curli organelles.</text>
</comment>
<proteinExistence type="predicted"/>
<comment type="caution">
    <text evidence="6">The sequence shown here is derived from an EMBL/GenBank/DDBJ whole genome shotgun (WGS) entry which is preliminary data.</text>
</comment>
<feature type="chain" id="PRO_5046421195" description="Curli production assembly/transport component CsgE" evidence="5">
    <location>
        <begin position="30"/>
        <end position="175"/>
    </location>
</feature>
<dbReference type="Proteomes" id="UP001500074">
    <property type="component" value="Unassembled WGS sequence"/>
</dbReference>
<evidence type="ECO:0000313" key="7">
    <source>
        <dbReference type="Proteomes" id="UP001500074"/>
    </source>
</evidence>
<evidence type="ECO:0000256" key="1">
    <source>
        <dbReference type="ARBA" id="ARBA00003989"/>
    </source>
</evidence>
<dbReference type="RefSeq" id="WP_035575390.1">
    <property type="nucleotide sequence ID" value="NZ_BAABKI010000023.1"/>
</dbReference>
<gene>
    <name evidence="6" type="ORF">GCM10023342_22970</name>
</gene>
<evidence type="ECO:0000256" key="2">
    <source>
        <dbReference type="ARBA" id="ARBA00014024"/>
    </source>
</evidence>
<evidence type="ECO:0000256" key="3">
    <source>
        <dbReference type="ARBA" id="ARBA00022729"/>
    </source>
</evidence>
<feature type="signal peptide" evidence="5">
    <location>
        <begin position="1"/>
        <end position="29"/>
    </location>
</feature>
<dbReference type="Pfam" id="PF10627">
    <property type="entry name" value="CsgE"/>
    <property type="match status" value="1"/>
</dbReference>
<reference evidence="7" key="1">
    <citation type="journal article" date="2019" name="Int. J. Syst. Evol. Microbiol.">
        <title>The Global Catalogue of Microorganisms (GCM) 10K type strain sequencing project: providing services to taxonomists for standard genome sequencing and annotation.</title>
        <authorList>
            <consortium name="The Broad Institute Genomics Platform"/>
            <consortium name="The Broad Institute Genome Sequencing Center for Infectious Disease"/>
            <person name="Wu L."/>
            <person name="Ma J."/>
        </authorList>
    </citation>
    <scope>NUCLEOTIDE SEQUENCE [LARGE SCALE GENOMIC DNA]</scope>
    <source>
        <strain evidence="7">JCM 18472</strain>
    </source>
</reference>
<keyword evidence="7" id="KW-1185">Reference proteome</keyword>
<keyword evidence="3 5" id="KW-0732">Signal</keyword>
<dbReference type="EMBL" id="BAABKI010000023">
    <property type="protein sequence ID" value="GAA5176757.1"/>
    <property type="molecule type" value="Genomic_DNA"/>
</dbReference>
<sequence length="175" mass="19642">MTNKTKRWIAFRDIFLTILLTLFSMVANAQDAITAPDQSKEAIKDPSGINRLESPDGPKIESSYNGSSELTGVLVDRTLTVMGQNFYRAFSQIGMARPIIRGATLTIHERPDARWGIQLWITEGSRMYFRTQLSPRLSDANDIARQAIDIVEKAILKRRLSAALNPSIDLGKEEF</sequence>
<organism evidence="6 7">
    <name type="scientific">Modicisalibacter zincidurans</name>
    <dbReference type="NCBI Taxonomy" id="1178777"/>
    <lineage>
        <taxon>Bacteria</taxon>
        <taxon>Pseudomonadati</taxon>
        <taxon>Pseudomonadota</taxon>
        <taxon>Gammaproteobacteria</taxon>
        <taxon>Oceanospirillales</taxon>
        <taxon>Halomonadaceae</taxon>
        <taxon>Modicisalibacter</taxon>
    </lineage>
</organism>
<accession>A0ABP9RGX7</accession>
<feature type="region of interest" description="Disordered" evidence="4">
    <location>
        <begin position="35"/>
        <end position="64"/>
    </location>
</feature>
<evidence type="ECO:0000256" key="4">
    <source>
        <dbReference type="SAM" id="MobiDB-lite"/>
    </source>
</evidence>
<evidence type="ECO:0000313" key="6">
    <source>
        <dbReference type="EMBL" id="GAA5176757.1"/>
    </source>
</evidence>